<evidence type="ECO:0000313" key="1">
    <source>
        <dbReference type="EMBL" id="PKI74745.1"/>
    </source>
</evidence>
<organism evidence="1 2">
    <name type="scientific">Punica granatum</name>
    <name type="common">Pomegranate</name>
    <dbReference type="NCBI Taxonomy" id="22663"/>
    <lineage>
        <taxon>Eukaryota</taxon>
        <taxon>Viridiplantae</taxon>
        <taxon>Streptophyta</taxon>
        <taxon>Embryophyta</taxon>
        <taxon>Tracheophyta</taxon>
        <taxon>Spermatophyta</taxon>
        <taxon>Magnoliopsida</taxon>
        <taxon>eudicotyledons</taxon>
        <taxon>Gunneridae</taxon>
        <taxon>Pentapetalae</taxon>
        <taxon>rosids</taxon>
        <taxon>malvids</taxon>
        <taxon>Myrtales</taxon>
        <taxon>Lythraceae</taxon>
        <taxon>Punica</taxon>
    </lineage>
</organism>
<evidence type="ECO:0000313" key="2">
    <source>
        <dbReference type="Proteomes" id="UP000233551"/>
    </source>
</evidence>
<dbReference type="AlphaFoldDB" id="A0A2I0L227"/>
<dbReference type="InterPro" id="IPR001810">
    <property type="entry name" value="F-box_dom"/>
</dbReference>
<dbReference type="SUPFAM" id="SSF81383">
    <property type="entry name" value="F-box domain"/>
    <property type="match status" value="1"/>
</dbReference>
<dbReference type="OrthoDB" id="786450at2759"/>
<protein>
    <submittedName>
        <fullName evidence="1">Uncharacterized protein</fullName>
    </submittedName>
</protein>
<accession>A0A2I0L227</accession>
<dbReference type="PANTHER" id="PTHR34049:SF1">
    <property type="entry name" value="F-BOX PROTEIN SKIP27"/>
    <property type="match status" value="1"/>
</dbReference>
<dbReference type="InterPro" id="IPR045286">
    <property type="entry name" value="FBS1-like"/>
</dbReference>
<name>A0A2I0L227_PUNGR</name>
<dbReference type="PANTHER" id="PTHR34049">
    <property type="entry name" value="F-BOX PROTEIN SKIP27"/>
    <property type="match status" value="1"/>
</dbReference>
<dbReference type="InterPro" id="IPR036047">
    <property type="entry name" value="F-box-like_dom_sf"/>
</dbReference>
<dbReference type="PROSITE" id="PS50181">
    <property type="entry name" value="FBOX"/>
    <property type="match status" value="1"/>
</dbReference>
<dbReference type="GeneID" id="116208766"/>
<dbReference type="Proteomes" id="UP000233551">
    <property type="component" value="Unassembled WGS sequence"/>
</dbReference>
<gene>
    <name evidence="1" type="ORF">CRG98_004854</name>
</gene>
<keyword evidence="2" id="KW-1185">Reference proteome</keyword>
<sequence>MAMGEGVKCGVADGELDEMLGFGCVKYTRGLGRKRIVISSNAETSPSDSAMGAPLKRQCSGRLSVESDKSALETLPQDILIRILCGVEHDDLKQLIQVSKSIKDAAVIAKQWHFAYKTPTKTRAFRTSIDLEDPSAFDDIETPKAPLRCFKPRLCRRKLVEISTVLFDSP</sequence>
<proteinExistence type="predicted"/>
<reference evidence="1 2" key="1">
    <citation type="submission" date="2017-11" db="EMBL/GenBank/DDBJ databases">
        <title>De-novo sequencing of pomegranate (Punica granatum L.) genome.</title>
        <authorList>
            <person name="Akparov Z."/>
            <person name="Amiraslanov A."/>
            <person name="Hajiyeva S."/>
            <person name="Abbasov M."/>
            <person name="Kaur K."/>
            <person name="Hamwieh A."/>
            <person name="Solovyev V."/>
            <person name="Salamov A."/>
            <person name="Braich B."/>
            <person name="Kosarev P."/>
            <person name="Mahmoud A."/>
            <person name="Hajiyev E."/>
            <person name="Babayeva S."/>
            <person name="Izzatullayeva V."/>
            <person name="Mammadov A."/>
            <person name="Mammadov A."/>
            <person name="Sharifova S."/>
            <person name="Ojaghi J."/>
            <person name="Eynullazada K."/>
            <person name="Bayramov B."/>
            <person name="Abdulazimova A."/>
            <person name="Shahmuradov I."/>
        </authorList>
    </citation>
    <scope>NUCLEOTIDE SEQUENCE [LARGE SCALE GENOMIC DNA]</scope>
    <source>
        <strain evidence="2">cv. AG2017</strain>
        <tissue evidence="1">Leaf</tissue>
    </source>
</reference>
<dbReference type="EMBL" id="PGOL01000195">
    <property type="protein sequence ID" value="PKI74745.1"/>
    <property type="molecule type" value="Genomic_DNA"/>
</dbReference>
<comment type="caution">
    <text evidence="1">The sequence shown here is derived from an EMBL/GenBank/DDBJ whole genome shotgun (WGS) entry which is preliminary data.</text>
</comment>
<dbReference type="STRING" id="22663.A0A2I0L227"/>